<comment type="caution">
    <text evidence="3">The sequence shown here is derived from an EMBL/GenBank/DDBJ whole genome shotgun (WGS) entry which is preliminary data.</text>
</comment>
<organism evidence="3 4">
    <name type="scientific">Phytophthora fragariaefolia</name>
    <dbReference type="NCBI Taxonomy" id="1490495"/>
    <lineage>
        <taxon>Eukaryota</taxon>
        <taxon>Sar</taxon>
        <taxon>Stramenopiles</taxon>
        <taxon>Oomycota</taxon>
        <taxon>Peronosporomycetes</taxon>
        <taxon>Peronosporales</taxon>
        <taxon>Peronosporaceae</taxon>
        <taxon>Phytophthora</taxon>
    </lineage>
</organism>
<evidence type="ECO:0000313" key="3">
    <source>
        <dbReference type="EMBL" id="GMF51646.1"/>
    </source>
</evidence>
<evidence type="ECO:0000256" key="1">
    <source>
        <dbReference type="SAM" id="Coils"/>
    </source>
</evidence>
<dbReference type="OrthoDB" id="122058at2759"/>
<feature type="coiled-coil region" evidence="1">
    <location>
        <begin position="76"/>
        <end position="103"/>
    </location>
</feature>
<keyword evidence="1" id="KW-0175">Coiled coil</keyword>
<sequence>MPPRPSSFMEALHGSSSSEYGTLCPMLNEGSSEEQDATTKSSEREHSTSTRKRSARRLLTADKKRKTTYDVRREQKVELTGLVEKLQRQLDELKYRVLMEQGEAAKSNERVATGNVNSALLQPAQSIIRLGVDRTERHKTLVALKVRKLREAKRFIMARGQGLDPRSTFVQEDRNHSPDEDFSITRFENTAIHGATAREVFDAFIDVAQNAEIIISEMFGSITIRENTDADTRDISQMRLVTSTSQGTLVESNTIMFTEFVEAKDDIEESCGVIVADFVDSDELYPYKPKERARRDTVTVFMIRSFVPPASLSENSNSKTKEIPQTREKKERVVQQSLTLLQLAQTVIRLGTDPAERNDTLRALKERQLNAAERYLSARSRGLDPRSAYCQEERLDSDEGAYCILRFETLPVYRASAREVFDAIIHSVLNAELFLSEMFGCVAIREDSDFETSEFAQVRLVTLTSPGTTVESNTLLFSRFVDDTSGNGSYGVMSSDFVDFDELHPYRTTERVRRDTTTLVTVRAMPRTDAISPDAIITRWTCLKIHHTSKNISKDPEKELQESSLCWGNTAQKCVQQQLVQATTVSAF</sequence>
<dbReference type="Proteomes" id="UP001165121">
    <property type="component" value="Unassembled WGS sequence"/>
</dbReference>
<keyword evidence="4" id="KW-1185">Reference proteome</keyword>
<evidence type="ECO:0000256" key="2">
    <source>
        <dbReference type="SAM" id="MobiDB-lite"/>
    </source>
</evidence>
<feature type="region of interest" description="Disordered" evidence="2">
    <location>
        <begin position="1"/>
        <end position="67"/>
    </location>
</feature>
<evidence type="ECO:0000313" key="4">
    <source>
        <dbReference type="Proteomes" id="UP001165121"/>
    </source>
</evidence>
<reference evidence="3" key="1">
    <citation type="submission" date="2023-04" db="EMBL/GenBank/DDBJ databases">
        <title>Phytophthora fragariaefolia NBRC 109709.</title>
        <authorList>
            <person name="Ichikawa N."/>
            <person name="Sato H."/>
            <person name="Tonouchi N."/>
        </authorList>
    </citation>
    <scope>NUCLEOTIDE SEQUENCE</scope>
    <source>
        <strain evidence="3">NBRC 109709</strain>
    </source>
</reference>
<proteinExistence type="predicted"/>
<dbReference type="EMBL" id="BSXT01002928">
    <property type="protein sequence ID" value="GMF51646.1"/>
    <property type="molecule type" value="Genomic_DNA"/>
</dbReference>
<dbReference type="AlphaFoldDB" id="A0A9W6Y067"/>
<gene>
    <name evidence="3" type="ORF">Pfra01_002094000</name>
</gene>
<protein>
    <submittedName>
        <fullName evidence="3">Unnamed protein product</fullName>
    </submittedName>
</protein>
<accession>A0A9W6Y067</accession>
<name>A0A9W6Y067_9STRA</name>